<keyword evidence="1" id="KW-0732">Signal</keyword>
<organism evidence="3 4">
    <name type="scientific">Nothophoma quercina</name>
    <dbReference type="NCBI Taxonomy" id="749835"/>
    <lineage>
        <taxon>Eukaryota</taxon>
        <taxon>Fungi</taxon>
        <taxon>Dikarya</taxon>
        <taxon>Ascomycota</taxon>
        <taxon>Pezizomycotina</taxon>
        <taxon>Dothideomycetes</taxon>
        <taxon>Pleosporomycetidae</taxon>
        <taxon>Pleosporales</taxon>
        <taxon>Pleosporineae</taxon>
        <taxon>Didymellaceae</taxon>
        <taxon>Nothophoma</taxon>
    </lineage>
</organism>
<sequence length="263" mass="29025">MFFPQALFVLSLALVNLVAANPIAKTTARAPPETPGPNRRGAPYNDANYVKLFDAYGSHVTWTYNWDSRKNGDLNTWYEFVPMLHSNRPDHTGKWAGDVQAAAFGNKNMPTHLLGFNEPDNCESGMGGSCMDLGTAVAAWKQYMEPQKSLKETMYLGSPAVTNGPNGLPYLAYDDASNAAYFKKHIEDTRKIAAGRPIWITEFKPRGTDAQIKSFLDEVLPWLDASSDIHRYAYFMATKGDGFLIDNGGTSLSNIGGHYAFHA</sequence>
<feature type="chain" id="PRO_5047129118" description="Asl1-like glycosyl hydrolase catalytic domain-containing protein" evidence="1">
    <location>
        <begin position="21"/>
        <end position="263"/>
    </location>
</feature>
<evidence type="ECO:0000313" key="3">
    <source>
        <dbReference type="EMBL" id="KAL1593630.1"/>
    </source>
</evidence>
<name>A0ABR3QNB1_9PLEO</name>
<feature type="signal peptide" evidence="1">
    <location>
        <begin position="1"/>
        <end position="20"/>
    </location>
</feature>
<dbReference type="InterPro" id="IPR017853">
    <property type="entry name" value="GH"/>
</dbReference>
<reference evidence="3 4" key="1">
    <citation type="submission" date="2024-02" db="EMBL/GenBank/DDBJ databases">
        <title>De novo assembly and annotation of 12 fungi associated with fruit tree decline syndrome in Ontario, Canada.</title>
        <authorList>
            <person name="Sulman M."/>
            <person name="Ellouze W."/>
            <person name="Ilyukhin E."/>
        </authorList>
    </citation>
    <scope>NUCLEOTIDE SEQUENCE [LARGE SCALE GENOMIC DNA]</scope>
    <source>
        <strain evidence="3 4">M97-236</strain>
    </source>
</reference>
<dbReference type="InterPro" id="IPR053183">
    <property type="entry name" value="ASL1"/>
</dbReference>
<dbReference type="PANTHER" id="PTHR34154">
    <property type="entry name" value="ALKALI-SENSITIVE LINKAGE PROTEIN 1"/>
    <property type="match status" value="1"/>
</dbReference>
<evidence type="ECO:0000259" key="2">
    <source>
        <dbReference type="Pfam" id="PF11790"/>
    </source>
</evidence>
<comment type="caution">
    <text evidence="3">The sequence shown here is derived from an EMBL/GenBank/DDBJ whole genome shotgun (WGS) entry which is preliminary data.</text>
</comment>
<dbReference type="PANTHER" id="PTHR34154:SF10">
    <property type="entry name" value="ASL1-LIKE GLYCOSYL HYDROLASE CATALYTIC DOMAIN-CONTAINING PROTEIN"/>
    <property type="match status" value="1"/>
</dbReference>
<dbReference type="Proteomes" id="UP001521222">
    <property type="component" value="Unassembled WGS sequence"/>
</dbReference>
<evidence type="ECO:0000313" key="4">
    <source>
        <dbReference type="Proteomes" id="UP001521222"/>
    </source>
</evidence>
<accession>A0ABR3QNB1</accession>
<proteinExistence type="predicted"/>
<dbReference type="InterPro" id="IPR024655">
    <property type="entry name" value="Asl1_glyco_hydro_catalytic"/>
</dbReference>
<dbReference type="Pfam" id="PF11790">
    <property type="entry name" value="Glyco_hydro_cc"/>
    <property type="match status" value="1"/>
</dbReference>
<feature type="domain" description="Asl1-like glycosyl hydrolase catalytic" evidence="2">
    <location>
        <begin position="41"/>
        <end position="259"/>
    </location>
</feature>
<dbReference type="EMBL" id="JAKIXB020000039">
    <property type="protein sequence ID" value="KAL1593630.1"/>
    <property type="molecule type" value="Genomic_DNA"/>
</dbReference>
<dbReference type="SUPFAM" id="SSF51445">
    <property type="entry name" value="(Trans)glycosidases"/>
    <property type="match status" value="1"/>
</dbReference>
<protein>
    <recommendedName>
        <fullName evidence="2">Asl1-like glycosyl hydrolase catalytic domain-containing protein</fullName>
    </recommendedName>
</protein>
<gene>
    <name evidence="3" type="ORF">SLS59_009144</name>
</gene>
<evidence type="ECO:0000256" key="1">
    <source>
        <dbReference type="SAM" id="SignalP"/>
    </source>
</evidence>
<keyword evidence="4" id="KW-1185">Reference proteome</keyword>